<evidence type="ECO:0000313" key="5">
    <source>
        <dbReference type="EMBL" id="PNV76382.1"/>
    </source>
</evidence>
<dbReference type="InterPro" id="IPR003593">
    <property type="entry name" value="AAA+_ATPase"/>
</dbReference>
<dbReference type="Gene3D" id="3.40.50.300">
    <property type="entry name" value="P-loop containing nucleotide triphosphate hydrolases"/>
    <property type="match status" value="1"/>
</dbReference>
<keyword evidence="3 5" id="KW-0067">ATP-binding</keyword>
<dbReference type="SUPFAM" id="SSF52540">
    <property type="entry name" value="P-loop containing nucleoside triphosphate hydrolases"/>
    <property type="match status" value="1"/>
</dbReference>
<keyword evidence="2" id="KW-0547">Nucleotide-binding</keyword>
<dbReference type="RefSeq" id="WP_039934650.1">
    <property type="nucleotide sequence ID" value="NZ_MCRM02000002.1"/>
</dbReference>
<evidence type="ECO:0000313" key="6">
    <source>
        <dbReference type="Proteomes" id="UP000094669"/>
    </source>
</evidence>
<feature type="domain" description="ABC transporter" evidence="4">
    <location>
        <begin position="2"/>
        <end position="227"/>
    </location>
</feature>
<dbReference type="InterPro" id="IPR051782">
    <property type="entry name" value="ABC_Transporter_VariousFunc"/>
</dbReference>
<accession>A0ABX4YN08</accession>
<evidence type="ECO:0000259" key="4">
    <source>
        <dbReference type="PROSITE" id="PS50893"/>
    </source>
</evidence>
<reference evidence="5" key="1">
    <citation type="submission" date="2018-01" db="EMBL/GenBank/DDBJ databases">
        <title>Genomic characterization of Leptospira inadai serogroup Lyme isolated from captured rat in Brazil and comparative analysis with human reference strain.</title>
        <authorList>
            <person name="Moreno L.Z."/>
            <person name="Loureiro A.P."/>
            <person name="Miraglia F."/>
            <person name="Kremer F.S."/>
            <person name="Eslabao M.R."/>
            <person name="Dellagostin O.A."/>
            <person name="Lilenbaum W."/>
            <person name="Moreno A.M."/>
        </authorList>
    </citation>
    <scope>NUCLEOTIDE SEQUENCE [LARGE SCALE GENOMIC DNA]</scope>
    <source>
        <strain evidence="5">M34/99</strain>
    </source>
</reference>
<organism evidence="5 6">
    <name type="scientific">Leptospira inadai serovar Lyme</name>
    <dbReference type="NCBI Taxonomy" id="293084"/>
    <lineage>
        <taxon>Bacteria</taxon>
        <taxon>Pseudomonadati</taxon>
        <taxon>Spirochaetota</taxon>
        <taxon>Spirochaetia</taxon>
        <taxon>Leptospirales</taxon>
        <taxon>Leptospiraceae</taxon>
        <taxon>Leptospira</taxon>
    </lineage>
</organism>
<dbReference type="InterPro" id="IPR027417">
    <property type="entry name" value="P-loop_NTPase"/>
</dbReference>
<dbReference type="Proteomes" id="UP000094669">
    <property type="component" value="Unassembled WGS sequence"/>
</dbReference>
<comment type="caution">
    <text evidence="5">The sequence shown here is derived from an EMBL/GenBank/DDBJ whole genome shotgun (WGS) entry which is preliminary data.</text>
</comment>
<dbReference type="Pfam" id="PF00005">
    <property type="entry name" value="ABC_tran"/>
    <property type="match status" value="1"/>
</dbReference>
<keyword evidence="1" id="KW-0813">Transport</keyword>
<dbReference type="CDD" id="cd03230">
    <property type="entry name" value="ABC_DR_subfamily_A"/>
    <property type="match status" value="1"/>
</dbReference>
<keyword evidence="6" id="KW-1185">Reference proteome</keyword>
<dbReference type="SMART" id="SM00382">
    <property type="entry name" value="AAA"/>
    <property type="match status" value="1"/>
</dbReference>
<dbReference type="PANTHER" id="PTHR42939">
    <property type="entry name" value="ABC TRANSPORTER ATP-BINDING PROTEIN ALBC-RELATED"/>
    <property type="match status" value="1"/>
</dbReference>
<gene>
    <name evidence="5" type="ORF">BES34_001905</name>
</gene>
<dbReference type="PANTHER" id="PTHR42939:SF1">
    <property type="entry name" value="ABC TRANSPORTER ATP-BINDING PROTEIN ALBC-RELATED"/>
    <property type="match status" value="1"/>
</dbReference>
<name>A0ABX4YN08_9LEPT</name>
<dbReference type="InterPro" id="IPR003439">
    <property type="entry name" value="ABC_transporter-like_ATP-bd"/>
</dbReference>
<sequence length="239" mass="26744">MMDIRNLEVSYGKSKVVKNVSFRVEGGNILSIIGPNGSGKSSLIKSIIGLVKPSSGSILFNAIPPSKRTEAEGSIGYMPQSPSFPKNLTILELVDFFKKLEPFDEETFSEMYEKLGLRSQENKKIGSLSGGTKQKVNILQCFSSKKNIYVIDEPTASLDPYVSHILKELLRKKKKEGALVIFSTHILAEVEDVADRFLLLSDGSLLIDESPQEFLRKSGFESLQLSLMEFWNKEYENPR</sequence>
<evidence type="ECO:0000256" key="2">
    <source>
        <dbReference type="ARBA" id="ARBA00022741"/>
    </source>
</evidence>
<dbReference type="EMBL" id="MCRM02000002">
    <property type="protein sequence ID" value="PNV76382.1"/>
    <property type="molecule type" value="Genomic_DNA"/>
</dbReference>
<evidence type="ECO:0000256" key="1">
    <source>
        <dbReference type="ARBA" id="ARBA00022448"/>
    </source>
</evidence>
<dbReference type="GO" id="GO:0005524">
    <property type="term" value="F:ATP binding"/>
    <property type="evidence" value="ECO:0007669"/>
    <property type="project" value="UniProtKB-KW"/>
</dbReference>
<evidence type="ECO:0000256" key="3">
    <source>
        <dbReference type="ARBA" id="ARBA00022840"/>
    </source>
</evidence>
<protein>
    <submittedName>
        <fullName evidence="5">ABC transporter ATP-binding protein</fullName>
    </submittedName>
</protein>
<proteinExistence type="predicted"/>
<dbReference type="PROSITE" id="PS50893">
    <property type="entry name" value="ABC_TRANSPORTER_2"/>
    <property type="match status" value="1"/>
</dbReference>